<sequence length="78" mass="8591">MTRLVHASVLSREKHGAGRALPLVGSAEEAFPERRELLDLGSRIGAPLGFHIITKKQEIVAVVKMGIRCRESVLNKDM</sequence>
<evidence type="ECO:0000313" key="2">
    <source>
        <dbReference type="Proteomes" id="UP001066276"/>
    </source>
</evidence>
<evidence type="ECO:0000313" key="1">
    <source>
        <dbReference type="EMBL" id="KAJ1115109.1"/>
    </source>
</evidence>
<reference evidence="1" key="1">
    <citation type="journal article" date="2022" name="bioRxiv">
        <title>Sequencing and chromosome-scale assembly of the giantPleurodeles waltlgenome.</title>
        <authorList>
            <person name="Brown T."/>
            <person name="Elewa A."/>
            <person name="Iarovenko S."/>
            <person name="Subramanian E."/>
            <person name="Araus A.J."/>
            <person name="Petzold A."/>
            <person name="Susuki M."/>
            <person name="Suzuki K.-i.T."/>
            <person name="Hayashi T."/>
            <person name="Toyoda A."/>
            <person name="Oliveira C."/>
            <person name="Osipova E."/>
            <person name="Leigh N.D."/>
            <person name="Simon A."/>
            <person name="Yun M.H."/>
        </authorList>
    </citation>
    <scope>NUCLEOTIDE SEQUENCE</scope>
    <source>
        <strain evidence="1">20211129_DDA</strain>
        <tissue evidence="1">Liver</tissue>
    </source>
</reference>
<proteinExistence type="predicted"/>
<dbReference type="Proteomes" id="UP001066276">
    <property type="component" value="Chromosome 8"/>
</dbReference>
<dbReference type="EMBL" id="JANPWB010000012">
    <property type="protein sequence ID" value="KAJ1115109.1"/>
    <property type="molecule type" value="Genomic_DNA"/>
</dbReference>
<name>A0AAV7NHU3_PLEWA</name>
<dbReference type="AlphaFoldDB" id="A0AAV7NHU3"/>
<gene>
    <name evidence="1" type="ORF">NDU88_003335</name>
</gene>
<keyword evidence="2" id="KW-1185">Reference proteome</keyword>
<comment type="caution">
    <text evidence="1">The sequence shown here is derived from an EMBL/GenBank/DDBJ whole genome shotgun (WGS) entry which is preliminary data.</text>
</comment>
<accession>A0AAV7NHU3</accession>
<organism evidence="1 2">
    <name type="scientific">Pleurodeles waltl</name>
    <name type="common">Iberian ribbed newt</name>
    <dbReference type="NCBI Taxonomy" id="8319"/>
    <lineage>
        <taxon>Eukaryota</taxon>
        <taxon>Metazoa</taxon>
        <taxon>Chordata</taxon>
        <taxon>Craniata</taxon>
        <taxon>Vertebrata</taxon>
        <taxon>Euteleostomi</taxon>
        <taxon>Amphibia</taxon>
        <taxon>Batrachia</taxon>
        <taxon>Caudata</taxon>
        <taxon>Salamandroidea</taxon>
        <taxon>Salamandridae</taxon>
        <taxon>Pleurodelinae</taxon>
        <taxon>Pleurodeles</taxon>
    </lineage>
</organism>
<protein>
    <submittedName>
        <fullName evidence="1">Uncharacterized protein</fullName>
    </submittedName>
</protein>